<dbReference type="AlphaFoldDB" id="A0A370I8Q3"/>
<dbReference type="EMBL" id="QQBC01000003">
    <property type="protein sequence ID" value="RDI66990.1"/>
    <property type="molecule type" value="Genomic_DNA"/>
</dbReference>
<name>A0A370I8Q3_9NOCA</name>
<keyword evidence="1" id="KW-0472">Membrane</keyword>
<accession>A0A370I8Q3</accession>
<evidence type="ECO:0000256" key="1">
    <source>
        <dbReference type="SAM" id="Phobius"/>
    </source>
</evidence>
<proteinExistence type="predicted"/>
<keyword evidence="1" id="KW-1133">Transmembrane helix</keyword>
<dbReference type="STRING" id="1210086.GCA_001613105_06046"/>
<evidence type="ECO:0000313" key="2">
    <source>
        <dbReference type="EMBL" id="RDI66990.1"/>
    </source>
</evidence>
<organism evidence="2 3">
    <name type="scientific">Nocardia pseudobrasiliensis</name>
    <dbReference type="NCBI Taxonomy" id="45979"/>
    <lineage>
        <taxon>Bacteria</taxon>
        <taxon>Bacillati</taxon>
        <taxon>Actinomycetota</taxon>
        <taxon>Actinomycetes</taxon>
        <taxon>Mycobacteriales</taxon>
        <taxon>Nocardiaceae</taxon>
        <taxon>Nocardia</taxon>
    </lineage>
</organism>
<gene>
    <name evidence="2" type="ORF">DFR76_10361</name>
</gene>
<dbReference type="Proteomes" id="UP000254869">
    <property type="component" value="Unassembled WGS sequence"/>
</dbReference>
<comment type="caution">
    <text evidence="2">The sequence shown here is derived from an EMBL/GenBank/DDBJ whole genome shotgun (WGS) entry which is preliminary data.</text>
</comment>
<reference evidence="2 3" key="1">
    <citation type="submission" date="2018-07" db="EMBL/GenBank/DDBJ databases">
        <title>Genomic Encyclopedia of Type Strains, Phase IV (KMG-IV): sequencing the most valuable type-strain genomes for metagenomic binning, comparative biology and taxonomic classification.</title>
        <authorList>
            <person name="Goeker M."/>
        </authorList>
    </citation>
    <scope>NUCLEOTIDE SEQUENCE [LARGE SCALE GENOMIC DNA]</scope>
    <source>
        <strain evidence="2 3">DSM 44290</strain>
    </source>
</reference>
<keyword evidence="1" id="KW-0812">Transmembrane</keyword>
<dbReference type="RefSeq" id="WP_156524951.1">
    <property type="nucleotide sequence ID" value="NZ_QQBC01000003.1"/>
</dbReference>
<protein>
    <submittedName>
        <fullName evidence="2">Uncharacterized protein</fullName>
    </submittedName>
</protein>
<sequence length="48" mass="5275">MLPLESSDLYWFGGAAGLWALRYHTAAVVFVAIVVADLLIIKFGHMNP</sequence>
<evidence type="ECO:0000313" key="3">
    <source>
        <dbReference type="Proteomes" id="UP000254869"/>
    </source>
</evidence>
<feature type="transmembrane region" description="Helical" evidence="1">
    <location>
        <begin position="20"/>
        <end position="41"/>
    </location>
</feature>
<keyword evidence="3" id="KW-1185">Reference proteome</keyword>